<dbReference type="Gene3D" id="3.30.565.10">
    <property type="entry name" value="Histidine kinase-like ATPase, C-terminal domain"/>
    <property type="match status" value="1"/>
</dbReference>
<evidence type="ECO:0000256" key="3">
    <source>
        <dbReference type="ARBA" id="ARBA00023012"/>
    </source>
</evidence>
<dbReference type="PANTHER" id="PTHR24421:SF56">
    <property type="entry name" value="OXYGEN SENSOR HISTIDINE KINASE RESPONSE REGULATOR DOST"/>
    <property type="match status" value="1"/>
</dbReference>
<evidence type="ECO:0000256" key="2">
    <source>
        <dbReference type="ARBA" id="ARBA00022777"/>
    </source>
</evidence>
<dbReference type="InterPro" id="IPR029016">
    <property type="entry name" value="GAF-like_dom_sf"/>
</dbReference>
<keyword evidence="4" id="KW-0175">Coiled coil</keyword>
<accession>A0ABT4MAE4</accession>
<dbReference type="SUPFAM" id="SSF55874">
    <property type="entry name" value="ATPase domain of HSP90 chaperone/DNA topoisomerase II/histidine kinase"/>
    <property type="match status" value="1"/>
</dbReference>
<dbReference type="RefSeq" id="WP_269602605.1">
    <property type="nucleotide sequence ID" value="NZ_JAPWIJ010000002.1"/>
</dbReference>
<feature type="domain" description="Histidine kinase/HSP90-like ATPase" evidence="6">
    <location>
        <begin position="479"/>
        <end position="568"/>
    </location>
</feature>
<dbReference type="InterPro" id="IPR003018">
    <property type="entry name" value="GAF"/>
</dbReference>
<comment type="caution">
    <text evidence="7">The sequence shown here is derived from an EMBL/GenBank/DDBJ whole genome shotgun (WGS) entry which is preliminary data.</text>
</comment>
<feature type="domain" description="GAF" evidence="5">
    <location>
        <begin position="53"/>
        <end position="200"/>
    </location>
</feature>
<evidence type="ECO:0000313" key="7">
    <source>
        <dbReference type="EMBL" id="MCZ4517935.1"/>
    </source>
</evidence>
<protein>
    <submittedName>
        <fullName evidence="7">GAF domain-containing protein</fullName>
    </submittedName>
</protein>
<dbReference type="InterPro" id="IPR011712">
    <property type="entry name" value="Sig_transdc_His_kin_sub3_dim/P"/>
</dbReference>
<reference evidence="7" key="1">
    <citation type="submission" date="2022-12" db="EMBL/GenBank/DDBJ databases">
        <authorList>
            <person name="Krivoruchko A.V."/>
            <person name="Elkin A."/>
        </authorList>
    </citation>
    <scope>NUCLEOTIDE SEQUENCE</scope>
    <source>
        <strain evidence="7">IEGM 1391</strain>
    </source>
</reference>
<evidence type="ECO:0000256" key="1">
    <source>
        <dbReference type="ARBA" id="ARBA00022679"/>
    </source>
</evidence>
<gene>
    <name evidence="7" type="ORF">O4220_05345</name>
</gene>
<feature type="coiled-coil region" evidence="4">
    <location>
        <begin position="405"/>
        <end position="432"/>
    </location>
</feature>
<dbReference type="Pfam" id="PF13185">
    <property type="entry name" value="GAF_2"/>
    <property type="match status" value="2"/>
</dbReference>
<name>A0ABT4MAE4_9NOCA</name>
<keyword evidence="1" id="KW-0808">Transferase</keyword>
<dbReference type="SUPFAM" id="SSF55781">
    <property type="entry name" value="GAF domain-like"/>
    <property type="match status" value="2"/>
</dbReference>
<keyword evidence="3" id="KW-0902">Two-component regulatory system</keyword>
<keyword evidence="8" id="KW-1185">Reference proteome</keyword>
<dbReference type="CDD" id="cd16917">
    <property type="entry name" value="HATPase_UhpB-NarQ-NarX-like"/>
    <property type="match status" value="1"/>
</dbReference>
<dbReference type="SMART" id="SM00387">
    <property type="entry name" value="HATPase_c"/>
    <property type="match status" value="1"/>
</dbReference>
<dbReference type="Pfam" id="PF02518">
    <property type="entry name" value="HATPase_c"/>
    <property type="match status" value="1"/>
</dbReference>
<dbReference type="SMART" id="SM00065">
    <property type="entry name" value="GAF"/>
    <property type="match status" value="2"/>
</dbReference>
<sequence>MDDRHGNFGSSLPQLRLGELLAEVQDRIGRIADARVQADGLLDAMLVITSGLDLEVTLRSIVESAVELVDARYGALGVRGEGHGLSAFINHGMDEDTRVAIGPLPTGRGVLGLLVDRPNVLRLEDLSAHPESVGFPPNHPPMKTFLGVPIRVRDEIFGNLYLTEKKDGKQFTEDDEVVTKALASAAGIAIENSRLYEDSRTRQAWMEATRDIGTELLAGTDLDEVLQMVSRKALHLTGSDAAFIAVPEDTDQPFEDVTELVVTVSEGVGADRMVGAVIPIEGSSTGVAFRRRTALRKGRLEYEVSGVDAVFGPALISPFRVSDGVSGVLVVLRKEGNGLFDDTQLDMVSNFANQAALVMQMADATRRMHELEVLSDRDRIARDLHDHVIQRIFAAGLALQSTLQRTESEDIRQRLSRTIDDLQDTVQDIRTTIFDLQSTSHSATRLRQRVNSAVLELTENVDIRAVVRMFGPLSVVDTKLADHAVAVVRETVSNVVHHAHCDTVTVTLSVGDDMQIIVSDNGIGMPEDTTSSGLSNLAARAVECGGSMTIGPGASGSGTEVTWSVPLP</sequence>
<dbReference type="InterPro" id="IPR050482">
    <property type="entry name" value="Sensor_HK_TwoCompSys"/>
</dbReference>
<dbReference type="InterPro" id="IPR036890">
    <property type="entry name" value="HATPase_C_sf"/>
</dbReference>
<proteinExistence type="predicted"/>
<evidence type="ECO:0000259" key="5">
    <source>
        <dbReference type="SMART" id="SM00065"/>
    </source>
</evidence>
<dbReference type="Proteomes" id="UP001081071">
    <property type="component" value="Unassembled WGS sequence"/>
</dbReference>
<keyword evidence="2" id="KW-0418">Kinase</keyword>
<evidence type="ECO:0000313" key="8">
    <source>
        <dbReference type="Proteomes" id="UP001081071"/>
    </source>
</evidence>
<dbReference type="Pfam" id="PF07730">
    <property type="entry name" value="HisKA_3"/>
    <property type="match status" value="1"/>
</dbReference>
<dbReference type="Gene3D" id="1.20.5.1930">
    <property type="match status" value="1"/>
</dbReference>
<evidence type="ECO:0000256" key="4">
    <source>
        <dbReference type="SAM" id="Coils"/>
    </source>
</evidence>
<dbReference type="InterPro" id="IPR003594">
    <property type="entry name" value="HATPase_dom"/>
</dbReference>
<dbReference type="Gene3D" id="3.30.450.40">
    <property type="match status" value="2"/>
</dbReference>
<organism evidence="7 8">
    <name type="scientific">Rhodococcus ruber</name>
    <dbReference type="NCBI Taxonomy" id="1830"/>
    <lineage>
        <taxon>Bacteria</taxon>
        <taxon>Bacillati</taxon>
        <taxon>Actinomycetota</taxon>
        <taxon>Actinomycetes</taxon>
        <taxon>Mycobacteriales</taxon>
        <taxon>Nocardiaceae</taxon>
        <taxon>Rhodococcus</taxon>
    </lineage>
</organism>
<feature type="domain" description="GAF" evidence="5">
    <location>
        <begin position="221"/>
        <end position="369"/>
    </location>
</feature>
<dbReference type="EMBL" id="JAPWIJ010000002">
    <property type="protein sequence ID" value="MCZ4517935.1"/>
    <property type="molecule type" value="Genomic_DNA"/>
</dbReference>
<evidence type="ECO:0000259" key="6">
    <source>
        <dbReference type="SMART" id="SM00387"/>
    </source>
</evidence>
<dbReference type="PANTHER" id="PTHR24421">
    <property type="entry name" value="NITRATE/NITRITE SENSOR PROTEIN NARX-RELATED"/>
    <property type="match status" value="1"/>
</dbReference>